<comment type="caution">
    <text evidence="5">The sequence shown here is derived from an EMBL/GenBank/DDBJ whole genome shotgun (WGS) entry which is preliminary data.</text>
</comment>
<dbReference type="PROSITE" id="PS00211">
    <property type="entry name" value="ABC_TRANSPORTER_1"/>
    <property type="match status" value="1"/>
</dbReference>
<dbReference type="GO" id="GO:0016887">
    <property type="term" value="F:ATP hydrolysis activity"/>
    <property type="evidence" value="ECO:0007669"/>
    <property type="project" value="InterPro"/>
</dbReference>
<reference evidence="5" key="1">
    <citation type="submission" date="2021-01" db="EMBL/GenBank/DDBJ databases">
        <title>Whole genome shotgun sequence of Actinoplanes cyaneus NBRC 14990.</title>
        <authorList>
            <person name="Komaki H."/>
            <person name="Tamura T."/>
        </authorList>
    </citation>
    <scope>NUCLEOTIDE SEQUENCE</scope>
    <source>
        <strain evidence="5">NBRC 14990</strain>
    </source>
</reference>
<dbReference type="InterPro" id="IPR003439">
    <property type="entry name" value="ABC_transporter-like_ATP-bd"/>
</dbReference>
<evidence type="ECO:0000256" key="1">
    <source>
        <dbReference type="ARBA" id="ARBA00022448"/>
    </source>
</evidence>
<keyword evidence="6" id="KW-1185">Reference proteome</keyword>
<dbReference type="EMBL" id="BOMH01000018">
    <property type="protein sequence ID" value="GID64706.1"/>
    <property type="molecule type" value="Genomic_DNA"/>
</dbReference>
<dbReference type="InterPro" id="IPR027417">
    <property type="entry name" value="P-loop_NTPase"/>
</dbReference>
<dbReference type="CDD" id="cd03293">
    <property type="entry name" value="ABC_NrtD_SsuB_transporters"/>
    <property type="match status" value="1"/>
</dbReference>
<proteinExistence type="predicted"/>
<dbReference type="AlphaFoldDB" id="A0A919IHV5"/>
<dbReference type="InterPro" id="IPR003593">
    <property type="entry name" value="AAA+_ATPase"/>
</dbReference>
<keyword evidence="2" id="KW-0547">Nucleotide-binding</keyword>
<keyword evidence="3 5" id="KW-0067">ATP-binding</keyword>
<protein>
    <submittedName>
        <fullName evidence="5">Nitrate ABC transporter, ATP-binding protein</fullName>
    </submittedName>
</protein>
<dbReference type="PROSITE" id="PS50893">
    <property type="entry name" value="ABC_TRANSPORTER_2"/>
    <property type="match status" value="1"/>
</dbReference>
<dbReference type="PANTHER" id="PTHR42788:SF13">
    <property type="entry name" value="ALIPHATIC SULFONATES IMPORT ATP-BINDING PROTEIN SSUB"/>
    <property type="match status" value="1"/>
</dbReference>
<sequence length="254" mass="27001">MSGLALRAERVSLGHGAGPVVRELDFDVRPGEVLAVLGASGCGKSTLLRSLAGLLPVVAGRLLADGEPVTGPSPERALMFQDDALLPWRTVRRNVELPLAIRGLDRAARRDRAGLWLDRVGLAHHADRLPAQLSGGMRQRVQLARTLAGEPRAVLMDEPFGALDAQTRGAMQRLLADVLSSTAATVVFVTHDVDEALFVADRVAVLEPGGVRTLVDVPEPRDPATRGTPLVRAARMELLGALGATDPYVRSLSS</sequence>
<evidence type="ECO:0000259" key="4">
    <source>
        <dbReference type="PROSITE" id="PS50893"/>
    </source>
</evidence>
<evidence type="ECO:0000256" key="3">
    <source>
        <dbReference type="ARBA" id="ARBA00022840"/>
    </source>
</evidence>
<name>A0A919IHV5_9ACTN</name>
<dbReference type="InterPro" id="IPR050166">
    <property type="entry name" value="ABC_transporter_ATP-bind"/>
</dbReference>
<dbReference type="SUPFAM" id="SSF52540">
    <property type="entry name" value="P-loop containing nucleoside triphosphate hydrolases"/>
    <property type="match status" value="1"/>
</dbReference>
<dbReference type="RefSeq" id="WP_239174681.1">
    <property type="nucleotide sequence ID" value="NZ_BAAAUC010000048.1"/>
</dbReference>
<feature type="domain" description="ABC transporter" evidence="4">
    <location>
        <begin position="6"/>
        <end position="233"/>
    </location>
</feature>
<dbReference type="InterPro" id="IPR017871">
    <property type="entry name" value="ABC_transporter-like_CS"/>
</dbReference>
<evidence type="ECO:0000313" key="5">
    <source>
        <dbReference type="EMBL" id="GID64706.1"/>
    </source>
</evidence>
<dbReference type="Proteomes" id="UP000619479">
    <property type="component" value="Unassembled WGS sequence"/>
</dbReference>
<evidence type="ECO:0000256" key="2">
    <source>
        <dbReference type="ARBA" id="ARBA00022741"/>
    </source>
</evidence>
<dbReference type="Gene3D" id="3.40.50.300">
    <property type="entry name" value="P-loop containing nucleotide triphosphate hydrolases"/>
    <property type="match status" value="1"/>
</dbReference>
<organism evidence="5 6">
    <name type="scientific">Actinoplanes cyaneus</name>
    <dbReference type="NCBI Taxonomy" id="52696"/>
    <lineage>
        <taxon>Bacteria</taxon>
        <taxon>Bacillati</taxon>
        <taxon>Actinomycetota</taxon>
        <taxon>Actinomycetes</taxon>
        <taxon>Micromonosporales</taxon>
        <taxon>Micromonosporaceae</taxon>
        <taxon>Actinoplanes</taxon>
    </lineage>
</organism>
<dbReference type="Pfam" id="PF00005">
    <property type="entry name" value="ABC_tran"/>
    <property type="match status" value="1"/>
</dbReference>
<gene>
    <name evidence="5" type="ORF">Acy02nite_25870</name>
</gene>
<dbReference type="PANTHER" id="PTHR42788">
    <property type="entry name" value="TAURINE IMPORT ATP-BINDING PROTEIN-RELATED"/>
    <property type="match status" value="1"/>
</dbReference>
<dbReference type="SMART" id="SM00382">
    <property type="entry name" value="AAA"/>
    <property type="match status" value="1"/>
</dbReference>
<dbReference type="GO" id="GO:0005524">
    <property type="term" value="F:ATP binding"/>
    <property type="evidence" value="ECO:0007669"/>
    <property type="project" value="UniProtKB-KW"/>
</dbReference>
<keyword evidence="1" id="KW-0813">Transport</keyword>
<evidence type="ECO:0000313" key="6">
    <source>
        <dbReference type="Proteomes" id="UP000619479"/>
    </source>
</evidence>
<accession>A0A919IHV5</accession>